<reference evidence="5" key="2">
    <citation type="submission" date="2016-10" db="EMBL/GenBank/DDBJ databases">
        <authorList>
            <person name="Varghese N."/>
        </authorList>
    </citation>
    <scope>NUCLEOTIDE SEQUENCE [LARGE SCALE GENOMIC DNA]</scope>
    <source>
        <strain evidence="5">DSM 20639</strain>
    </source>
</reference>
<keyword evidence="1" id="KW-0175">Coiled coil</keyword>
<dbReference type="EMBL" id="UYIO01000001">
    <property type="protein sequence ID" value="VDG75921.1"/>
    <property type="molecule type" value="Genomic_DNA"/>
</dbReference>
<feature type="transmembrane region" description="Helical" evidence="2">
    <location>
        <begin position="70"/>
        <end position="93"/>
    </location>
</feature>
<organism evidence="3 5">
    <name type="scientific">Actinobaculum suis</name>
    <dbReference type="NCBI Taxonomy" id="1657"/>
    <lineage>
        <taxon>Bacteria</taxon>
        <taxon>Bacillati</taxon>
        <taxon>Actinomycetota</taxon>
        <taxon>Actinomycetes</taxon>
        <taxon>Actinomycetales</taxon>
        <taxon>Actinomycetaceae</taxon>
        <taxon>Actinobaculum</taxon>
    </lineage>
</organism>
<dbReference type="AlphaFoldDB" id="A0A1G7DN24"/>
<evidence type="ECO:0000313" key="5">
    <source>
        <dbReference type="Proteomes" id="UP000182744"/>
    </source>
</evidence>
<evidence type="ECO:0000313" key="4">
    <source>
        <dbReference type="EMBL" id="VDG75921.1"/>
    </source>
</evidence>
<reference evidence="3" key="1">
    <citation type="submission" date="2016-10" db="EMBL/GenBank/DDBJ databases">
        <authorList>
            <person name="de Groot N.N."/>
        </authorList>
    </citation>
    <scope>NUCLEOTIDE SEQUENCE [LARGE SCALE GENOMIC DNA]</scope>
    <source>
        <strain evidence="3">DSM 20639</strain>
    </source>
</reference>
<dbReference type="Proteomes" id="UP000182744">
    <property type="component" value="Unassembled WGS sequence"/>
</dbReference>
<gene>
    <name evidence="4" type="ORF">NCTC10327_00606</name>
    <name evidence="3" type="ORF">SAMN05421878_11217</name>
</gene>
<keyword evidence="5" id="KW-1185">Reference proteome</keyword>
<dbReference type="Pfam" id="PF10066">
    <property type="entry name" value="DUF2304"/>
    <property type="match status" value="1"/>
</dbReference>
<reference evidence="4 6" key="3">
    <citation type="submission" date="2018-11" db="EMBL/GenBank/DDBJ databases">
        <authorList>
            <consortium name="Pathogen Informatics"/>
        </authorList>
    </citation>
    <scope>NUCLEOTIDE SEQUENCE [LARGE SCALE GENOMIC DNA]</scope>
    <source>
        <strain evidence="4 6">NCTC10327</strain>
    </source>
</reference>
<evidence type="ECO:0000313" key="3">
    <source>
        <dbReference type="EMBL" id="SDE52868.1"/>
    </source>
</evidence>
<evidence type="ECO:0000256" key="2">
    <source>
        <dbReference type="SAM" id="Phobius"/>
    </source>
</evidence>
<evidence type="ECO:0000256" key="1">
    <source>
        <dbReference type="SAM" id="Coils"/>
    </source>
</evidence>
<name>A0A1G7DN24_9ACTO</name>
<keyword evidence="2" id="KW-0472">Membrane</keyword>
<keyword evidence="2" id="KW-1133">Transmembrane helix</keyword>
<dbReference type="InterPro" id="IPR019277">
    <property type="entry name" value="DUF2304"/>
</dbReference>
<feature type="coiled-coil region" evidence="1">
    <location>
        <begin position="83"/>
        <end position="117"/>
    </location>
</feature>
<evidence type="ECO:0000313" key="6">
    <source>
        <dbReference type="Proteomes" id="UP000269974"/>
    </source>
</evidence>
<dbReference type="Proteomes" id="UP000269974">
    <property type="component" value="Unassembled WGS sequence"/>
</dbReference>
<sequence length="135" mass="15259">MSAWMVRLLPVIAALCFLLYLWWLLRSRRLKQTYVYIWFIIGIGLLVIAIWPPLLFWVSDLLGFQRASNMILVAAAFILLVISIQLSAAVSALQEDRRRLTEEVAILEARLGRVESSLPASEIDPSAPAAHRAEN</sequence>
<dbReference type="RefSeq" id="WP_074663143.1">
    <property type="nucleotide sequence ID" value="NZ_FNAU01000012.1"/>
</dbReference>
<dbReference type="EMBL" id="FNAU01000012">
    <property type="protein sequence ID" value="SDE52868.1"/>
    <property type="molecule type" value="Genomic_DNA"/>
</dbReference>
<accession>A0A1G7DN24</accession>
<feature type="transmembrane region" description="Helical" evidence="2">
    <location>
        <begin position="37"/>
        <end position="58"/>
    </location>
</feature>
<proteinExistence type="predicted"/>
<protein>
    <submittedName>
        <fullName evidence="4">Uncharacterized conserved protein</fullName>
    </submittedName>
</protein>
<keyword evidence="2" id="KW-0812">Transmembrane</keyword>
<feature type="transmembrane region" description="Helical" evidence="2">
    <location>
        <begin position="6"/>
        <end position="25"/>
    </location>
</feature>